<dbReference type="EC" id="1.-.-.-" evidence="2"/>
<name>A0A2X2IWU2_SPHMU</name>
<protein>
    <submittedName>
        <fullName evidence="2">Uncharacterized oxidoreductase CzcO</fullName>
        <ecNumber evidence="2">1.-.-.-</ecNumber>
    </submittedName>
</protein>
<dbReference type="InterPro" id="IPR050982">
    <property type="entry name" value="Auxin_biosynth/cation_transpt"/>
</dbReference>
<evidence type="ECO:0000313" key="2">
    <source>
        <dbReference type="EMBL" id="SPZ83726.1"/>
    </source>
</evidence>
<dbReference type="RefSeq" id="WP_112373586.1">
    <property type="nucleotide sequence ID" value="NZ_CP069793.1"/>
</dbReference>
<dbReference type="GO" id="GO:0004497">
    <property type="term" value="F:monooxygenase activity"/>
    <property type="evidence" value="ECO:0007669"/>
    <property type="project" value="TreeGrafter"/>
</dbReference>
<organism evidence="2 3">
    <name type="scientific">Sphingobacterium multivorum</name>
    <dbReference type="NCBI Taxonomy" id="28454"/>
    <lineage>
        <taxon>Bacteria</taxon>
        <taxon>Pseudomonadati</taxon>
        <taxon>Bacteroidota</taxon>
        <taxon>Sphingobacteriia</taxon>
        <taxon>Sphingobacteriales</taxon>
        <taxon>Sphingobacteriaceae</taxon>
        <taxon>Sphingobacterium</taxon>
    </lineage>
</organism>
<sequence>MIKNIRYKTKIAVIGAGQAGLSAAYHLKKLGLKIGPDFIILDEASTPGGAWQFRWDSLTLSTVNKIHDLPGMSFEETLSTKGAEVQANTAVPHYFKLYEEKFGLQVYRPAKVEKVYMYQDRFHIDTAETLFSALGIINATGTWENPYIPTYPGAELFRGEQLHTKDFKTAEYFRGKHVIVVGAGISAIQLLDQISQVTTTTWVTRRPPLFREGPFDDMAGHNAVAMVEERVRLGLSPLSVVSVTGLPYSTEIQEMEKRGVLQRFPMFQEITEKGIKWANGTEQQADVILWNTGFKSSLSHLDAVLPKEKQGGIQMAGRLATMVAKEPRIHLVGYGPSASTIGANRAGSAAARELLKTLSAADLNTNKFSGSQL</sequence>
<dbReference type="SUPFAM" id="SSF51905">
    <property type="entry name" value="FAD/NAD(P)-binding domain"/>
    <property type="match status" value="1"/>
</dbReference>
<dbReference type="Pfam" id="PF13738">
    <property type="entry name" value="Pyr_redox_3"/>
    <property type="match status" value="1"/>
</dbReference>
<dbReference type="AlphaFoldDB" id="A0A2X2IWU2"/>
<evidence type="ECO:0000313" key="3">
    <source>
        <dbReference type="Proteomes" id="UP000251241"/>
    </source>
</evidence>
<dbReference type="EMBL" id="UAUU01000002">
    <property type="protein sequence ID" value="SPZ83726.1"/>
    <property type="molecule type" value="Genomic_DNA"/>
</dbReference>
<gene>
    <name evidence="2" type="primary">czcO</name>
    <name evidence="2" type="ORF">NCTC11343_00245</name>
</gene>
<dbReference type="GO" id="GO:0050660">
    <property type="term" value="F:flavin adenine dinucleotide binding"/>
    <property type="evidence" value="ECO:0007669"/>
    <property type="project" value="TreeGrafter"/>
</dbReference>
<evidence type="ECO:0000256" key="1">
    <source>
        <dbReference type="ARBA" id="ARBA00023002"/>
    </source>
</evidence>
<accession>A0A2X2IWU2</accession>
<dbReference type="PRINTS" id="PR00469">
    <property type="entry name" value="PNDRDTASEII"/>
</dbReference>
<reference evidence="2 3" key="1">
    <citation type="submission" date="2018-06" db="EMBL/GenBank/DDBJ databases">
        <authorList>
            <consortium name="Pathogen Informatics"/>
            <person name="Doyle S."/>
        </authorList>
    </citation>
    <scope>NUCLEOTIDE SEQUENCE [LARGE SCALE GENOMIC DNA]</scope>
    <source>
        <strain evidence="2 3">NCTC11343</strain>
    </source>
</reference>
<dbReference type="PANTHER" id="PTHR43539">
    <property type="entry name" value="FLAVIN-BINDING MONOOXYGENASE-LIKE PROTEIN (AFU_ORTHOLOGUE AFUA_4G09220)"/>
    <property type="match status" value="1"/>
</dbReference>
<keyword evidence="1 2" id="KW-0560">Oxidoreductase</keyword>
<proteinExistence type="predicted"/>
<dbReference type="Proteomes" id="UP000251241">
    <property type="component" value="Unassembled WGS sequence"/>
</dbReference>
<dbReference type="InterPro" id="IPR036188">
    <property type="entry name" value="FAD/NAD-bd_sf"/>
</dbReference>
<dbReference type="PRINTS" id="PR00368">
    <property type="entry name" value="FADPNR"/>
</dbReference>
<dbReference type="GeneID" id="97179267"/>
<dbReference type="Gene3D" id="3.50.50.60">
    <property type="entry name" value="FAD/NAD(P)-binding domain"/>
    <property type="match status" value="1"/>
</dbReference>
<dbReference type="PANTHER" id="PTHR43539:SF78">
    <property type="entry name" value="FLAVIN-CONTAINING MONOOXYGENASE"/>
    <property type="match status" value="1"/>
</dbReference>